<proteinExistence type="predicted"/>
<dbReference type="AlphaFoldDB" id="X1HE87"/>
<evidence type="ECO:0000256" key="4">
    <source>
        <dbReference type="ARBA" id="ARBA00023157"/>
    </source>
</evidence>
<protein>
    <recommendedName>
        <fullName evidence="6">FAD/NAD(P)-binding domain-containing protein</fullName>
    </recommendedName>
</protein>
<dbReference type="GO" id="GO:0016668">
    <property type="term" value="F:oxidoreductase activity, acting on a sulfur group of donors, NAD(P) as acceptor"/>
    <property type="evidence" value="ECO:0007669"/>
    <property type="project" value="UniProtKB-ARBA"/>
</dbReference>
<evidence type="ECO:0000256" key="2">
    <source>
        <dbReference type="ARBA" id="ARBA00022827"/>
    </source>
</evidence>
<dbReference type="PROSITE" id="PS00573">
    <property type="entry name" value="PYRIDINE_REDOX_2"/>
    <property type="match status" value="1"/>
</dbReference>
<dbReference type="Pfam" id="PF07992">
    <property type="entry name" value="Pyr_redox_2"/>
    <property type="match status" value="1"/>
</dbReference>
<dbReference type="InterPro" id="IPR050097">
    <property type="entry name" value="Ferredoxin-NADP_redctase_2"/>
</dbReference>
<name>X1HE87_9ZZZZ</name>
<dbReference type="InterPro" id="IPR023753">
    <property type="entry name" value="FAD/NAD-binding_dom"/>
</dbReference>
<evidence type="ECO:0000259" key="6">
    <source>
        <dbReference type="Pfam" id="PF07992"/>
    </source>
</evidence>
<organism evidence="7">
    <name type="scientific">marine sediment metagenome</name>
    <dbReference type="NCBI Taxonomy" id="412755"/>
    <lineage>
        <taxon>unclassified sequences</taxon>
        <taxon>metagenomes</taxon>
        <taxon>ecological metagenomes</taxon>
    </lineage>
</organism>
<evidence type="ECO:0000256" key="1">
    <source>
        <dbReference type="ARBA" id="ARBA00022630"/>
    </source>
</evidence>
<evidence type="ECO:0000256" key="3">
    <source>
        <dbReference type="ARBA" id="ARBA00023002"/>
    </source>
</evidence>
<dbReference type="PRINTS" id="PR00368">
    <property type="entry name" value="FADPNR"/>
</dbReference>
<accession>X1HE87</accession>
<feature type="non-terminal residue" evidence="7">
    <location>
        <position position="1"/>
    </location>
</feature>
<dbReference type="Gene3D" id="3.50.50.60">
    <property type="entry name" value="FAD/NAD(P)-binding domain"/>
    <property type="match status" value="2"/>
</dbReference>
<gene>
    <name evidence="7" type="ORF">S03H2_39879</name>
</gene>
<reference evidence="7" key="1">
    <citation type="journal article" date="2014" name="Front. Microbiol.">
        <title>High frequency of phylogenetically diverse reductive dehalogenase-homologous genes in deep subseafloor sedimentary metagenomes.</title>
        <authorList>
            <person name="Kawai M."/>
            <person name="Futagami T."/>
            <person name="Toyoda A."/>
            <person name="Takaki Y."/>
            <person name="Nishi S."/>
            <person name="Hori S."/>
            <person name="Arai W."/>
            <person name="Tsubouchi T."/>
            <person name="Morono Y."/>
            <person name="Uchiyama I."/>
            <person name="Ito T."/>
            <person name="Fujiyama A."/>
            <person name="Inagaki F."/>
            <person name="Takami H."/>
        </authorList>
    </citation>
    <scope>NUCLEOTIDE SEQUENCE</scope>
    <source>
        <strain evidence="7">Expedition CK06-06</strain>
    </source>
</reference>
<sequence>NYPGFPQGISGIELGQLMHQQATAYGLQTLLAEVTSLVPNQLHNLVSTSEGKFVAESVIIASGSQFRKLRVPGEAELLGKGVSYCATCDGPLFRDKAVAVIGGGDAALTEALYLSKFASKVLVIHRRNQLRASKILREKAMVEPKIEFIWHTLVAQIEGEGAVRQLRLKKTKDVTISTLPIAGVFVAIGLEPNTSYLKGVLPLDKGGYLITNEVMETEIPGVLAAGDVRHNSARQAITAAGDGATAALSAERFLSWRMSS</sequence>
<keyword evidence="4" id="KW-1015">Disulfide bond</keyword>
<keyword evidence="5" id="KW-0676">Redox-active center</keyword>
<comment type="caution">
    <text evidence="7">The sequence shown here is derived from an EMBL/GenBank/DDBJ whole genome shotgun (WGS) entry which is preliminary data.</text>
</comment>
<dbReference type="InterPro" id="IPR036188">
    <property type="entry name" value="FAD/NAD-bd_sf"/>
</dbReference>
<dbReference type="InterPro" id="IPR008255">
    <property type="entry name" value="Pyr_nucl-diS_OxRdtase_2_AS"/>
</dbReference>
<feature type="domain" description="FAD/NAD(P)-binding" evidence="6">
    <location>
        <begin position="25"/>
        <end position="243"/>
    </location>
</feature>
<keyword evidence="3" id="KW-0560">Oxidoreductase</keyword>
<keyword evidence="1" id="KW-0285">Flavoprotein</keyword>
<dbReference type="EMBL" id="BARU01024687">
    <property type="protein sequence ID" value="GAH52154.1"/>
    <property type="molecule type" value="Genomic_DNA"/>
</dbReference>
<evidence type="ECO:0000313" key="7">
    <source>
        <dbReference type="EMBL" id="GAH52154.1"/>
    </source>
</evidence>
<keyword evidence="2" id="KW-0274">FAD</keyword>
<dbReference type="SUPFAM" id="SSF51905">
    <property type="entry name" value="FAD/NAD(P)-binding domain"/>
    <property type="match status" value="1"/>
</dbReference>
<dbReference type="PANTHER" id="PTHR48105">
    <property type="entry name" value="THIOREDOXIN REDUCTASE 1-RELATED-RELATED"/>
    <property type="match status" value="1"/>
</dbReference>
<dbReference type="PRINTS" id="PR00469">
    <property type="entry name" value="PNDRDTASEII"/>
</dbReference>
<evidence type="ECO:0000256" key="5">
    <source>
        <dbReference type="ARBA" id="ARBA00023284"/>
    </source>
</evidence>